<keyword evidence="2" id="KW-1185">Reference proteome</keyword>
<evidence type="ECO:0000313" key="2">
    <source>
        <dbReference type="Proteomes" id="UP000257109"/>
    </source>
</evidence>
<gene>
    <name evidence="1" type="ORF">CR513_47825</name>
</gene>
<sequence>MVTIFINTLPFPFYDKAVRSVASNFADLVIVGERIKSGIQRGKFAQTNTSGNFAKKTRYEKKKAEANAILIDPAGQGKSSSTAQIILNKSGASTPADSLATPDQTLK</sequence>
<organism evidence="1 2">
    <name type="scientific">Mucuna pruriens</name>
    <name type="common">Velvet bean</name>
    <name type="synonym">Dolichos pruriens</name>
    <dbReference type="NCBI Taxonomy" id="157652"/>
    <lineage>
        <taxon>Eukaryota</taxon>
        <taxon>Viridiplantae</taxon>
        <taxon>Streptophyta</taxon>
        <taxon>Embryophyta</taxon>
        <taxon>Tracheophyta</taxon>
        <taxon>Spermatophyta</taxon>
        <taxon>Magnoliopsida</taxon>
        <taxon>eudicotyledons</taxon>
        <taxon>Gunneridae</taxon>
        <taxon>Pentapetalae</taxon>
        <taxon>rosids</taxon>
        <taxon>fabids</taxon>
        <taxon>Fabales</taxon>
        <taxon>Fabaceae</taxon>
        <taxon>Papilionoideae</taxon>
        <taxon>50 kb inversion clade</taxon>
        <taxon>NPAAA clade</taxon>
        <taxon>indigoferoid/millettioid clade</taxon>
        <taxon>Phaseoleae</taxon>
        <taxon>Mucuna</taxon>
    </lineage>
</organism>
<dbReference type="Proteomes" id="UP000257109">
    <property type="component" value="Unassembled WGS sequence"/>
</dbReference>
<dbReference type="AlphaFoldDB" id="A0A371F2Y6"/>
<reference evidence="1" key="1">
    <citation type="submission" date="2018-05" db="EMBL/GenBank/DDBJ databases">
        <title>Draft genome of Mucuna pruriens seed.</title>
        <authorList>
            <person name="Nnadi N.E."/>
            <person name="Vos R."/>
            <person name="Hasami M.H."/>
            <person name="Devisetty U.K."/>
            <person name="Aguiy J.C."/>
        </authorList>
    </citation>
    <scope>NUCLEOTIDE SEQUENCE [LARGE SCALE GENOMIC DNA]</scope>
    <source>
        <strain evidence="1">JCA_2017</strain>
    </source>
</reference>
<protein>
    <submittedName>
        <fullName evidence="1">Uncharacterized protein</fullName>
    </submittedName>
</protein>
<feature type="non-terminal residue" evidence="1">
    <location>
        <position position="1"/>
    </location>
</feature>
<feature type="non-terminal residue" evidence="1">
    <location>
        <position position="107"/>
    </location>
</feature>
<comment type="caution">
    <text evidence="1">The sequence shown here is derived from an EMBL/GenBank/DDBJ whole genome shotgun (WGS) entry which is preliminary data.</text>
</comment>
<accession>A0A371F2Y6</accession>
<name>A0A371F2Y6_MUCPR</name>
<evidence type="ECO:0000313" key="1">
    <source>
        <dbReference type="EMBL" id="RDX72652.1"/>
    </source>
</evidence>
<dbReference type="EMBL" id="QJKJ01010814">
    <property type="protein sequence ID" value="RDX72652.1"/>
    <property type="molecule type" value="Genomic_DNA"/>
</dbReference>
<proteinExistence type="predicted"/>
<dbReference type="OrthoDB" id="1750196at2759"/>